<dbReference type="PANTHER" id="PTHR10625:SF10">
    <property type="entry name" value="HISTONE DEACETYLASE HDAC1"/>
    <property type="match status" value="1"/>
</dbReference>
<evidence type="ECO:0000259" key="2">
    <source>
        <dbReference type="Pfam" id="PF00850"/>
    </source>
</evidence>
<dbReference type="Proteomes" id="UP000231702">
    <property type="component" value="Unassembled WGS sequence"/>
</dbReference>
<dbReference type="SUPFAM" id="SSF52768">
    <property type="entry name" value="Arginase/deacetylase"/>
    <property type="match status" value="1"/>
</dbReference>
<dbReference type="InterPro" id="IPR000286">
    <property type="entry name" value="HDACs"/>
</dbReference>
<dbReference type="Proteomes" id="UP000231655">
    <property type="component" value="Unassembled WGS sequence"/>
</dbReference>
<reference evidence="3 6" key="2">
    <citation type="journal article" date="2018" name="Int. J. Syst. Evol. Microbiol.">
        <title>Pseudooceanicola lipolyticus sp. nov., a marine alphaproteobacterium, reclassification of Oceanicola flagellatus as Pseudooceanicola flagellatus comb. nov. and emended description of the genus Pseudooceanicola.</title>
        <authorList>
            <person name="Huang M.-M."/>
            <person name="Guo L.-L."/>
            <person name="Wu Y.-H."/>
            <person name="Lai Q.-L."/>
            <person name="Shao Z.-Z."/>
            <person name="Wang C.-S."/>
            <person name="Wu M."/>
            <person name="Xu X.-W."/>
        </authorList>
    </citation>
    <scope>NUCLEOTIDE SEQUENCE [LARGE SCALE GENOMIC DNA]</scope>
    <source>
        <strain evidence="3 6">Ar-45</strain>
    </source>
</reference>
<evidence type="ECO:0000313" key="6">
    <source>
        <dbReference type="Proteomes" id="UP000231702"/>
    </source>
</evidence>
<reference evidence="4 5" key="1">
    <citation type="submission" date="2017-09" db="EMBL/GenBank/DDBJ databases">
        <authorList>
            <person name="Ehlers B."/>
            <person name="Leendertz F.H."/>
        </authorList>
    </citation>
    <scope>NUCLEOTIDE SEQUENCE [LARGE SCALE GENOMIC DNA]</scope>
    <source>
        <strain evidence="4 5">CGMCC 1.12662</strain>
    </source>
</reference>
<dbReference type="GO" id="GO:0040029">
    <property type="term" value="P:epigenetic regulation of gene expression"/>
    <property type="evidence" value="ECO:0007669"/>
    <property type="project" value="TreeGrafter"/>
</dbReference>
<protein>
    <submittedName>
        <fullName evidence="4">Acetoin utilization deacetylase AcuC</fullName>
    </submittedName>
    <submittedName>
        <fullName evidence="3">Acetoin utilization protein</fullName>
    </submittedName>
</protein>
<dbReference type="EMBL" id="PGTD01000017">
    <property type="protein sequence ID" value="PJE27667.1"/>
    <property type="molecule type" value="Genomic_DNA"/>
</dbReference>
<keyword evidence="6" id="KW-1185">Reference proteome</keyword>
<comment type="similarity">
    <text evidence="1">Belongs to the histone deacetylase family.</text>
</comment>
<dbReference type="Pfam" id="PF00850">
    <property type="entry name" value="Hist_deacetyl"/>
    <property type="match status" value="1"/>
</dbReference>
<accession>A0A285HQE9</accession>
<dbReference type="AlphaFoldDB" id="A0A285HQE9"/>
<dbReference type="Gene3D" id="3.40.800.20">
    <property type="entry name" value="Histone deacetylase domain"/>
    <property type="match status" value="1"/>
</dbReference>
<dbReference type="EMBL" id="OBEA01000001">
    <property type="protein sequence ID" value="SNY37959.1"/>
    <property type="molecule type" value="Genomic_DNA"/>
</dbReference>
<dbReference type="OrthoDB" id="9808367at2"/>
<dbReference type="InterPro" id="IPR023696">
    <property type="entry name" value="Ureohydrolase_dom_sf"/>
</dbReference>
<dbReference type="PRINTS" id="PR01270">
    <property type="entry name" value="HDASUPER"/>
</dbReference>
<organism evidence="4 5">
    <name type="scientific">Pseudooceanicola antarcticus</name>
    <dbReference type="NCBI Taxonomy" id="1247613"/>
    <lineage>
        <taxon>Bacteria</taxon>
        <taxon>Pseudomonadati</taxon>
        <taxon>Pseudomonadota</taxon>
        <taxon>Alphaproteobacteria</taxon>
        <taxon>Rhodobacterales</taxon>
        <taxon>Paracoccaceae</taxon>
        <taxon>Pseudooceanicola</taxon>
    </lineage>
</organism>
<dbReference type="InterPro" id="IPR023801">
    <property type="entry name" value="His_deacetylse_dom"/>
</dbReference>
<sequence>MTTALYTHPDCLSHVTPEGHPEQVARLRHVLAALEGKALDRHEAPLAEEADLRLCHPQRYIDHVRSSEPAEGITQMDPDTWMSPGSMRAALRAAGGAIAAVDAVLDGRADNAFVATRPPGHHAETESPMGFCLFGNVAIAAKHALERRGLKRVAIFDPDVHHGNGTQDLVQSDGRILFISTHQQPLYPGTGNRDEYGPHDTIRNIPLPPETDGETYRMIVTQQVLPKIESFAPELILLSSGFDAHKDDPLASVNLETQDFAWLTDQMTALAAKVCGGRLVSCLEGGYNLEALAEAAAVHVDGLIAAGA</sequence>
<dbReference type="CDD" id="cd11599">
    <property type="entry name" value="HDAC_classII_2"/>
    <property type="match status" value="1"/>
</dbReference>
<dbReference type="GO" id="GO:0004407">
    <property type="term" value="F:histone deacetylase activity"/>
    <property type="evidence" value="ECO:0007669"/>
    <property type="project" value="TreeGrafter"/>
</dbReference>
<evidence type="ECO:0000313" key="4">
    <source>
        <dbReference type="EMBL" id="SNY37959.1"/>
    </source>
</evidence>
<dbReference type="InterPro" id="IPR037138">
    <property type="entry name" value="His_deacetylse_dom_sf"/>
</dbReference>
<evidence type="ECO:0000313" key="3">
    <source>
        <dbReference type="EMBL" id="PJE27667.1"/>
    </source>
</evidence>
<name>A0A285HQE9_9RHOB</name>
<evidence type="ECO:0000256" key="1">
    <source>
        <dbReference type="ARBA" id="ARBA00005947"/>
    </source>
</evidence>
<dbReference type="PANTHER" id="PTHR10625">
    <property type="entry name" value="HISTONE DEACETYLASE HDAC1-RELATED"/>
    <property type="match status" value="1"/>
</dbReference>
<evidence type="ECO:0000313" key="5">
    <source>
        <dbReference type="Proteomes" id="UP000231655"/>
    </source>
</evidence>
<proteinExistence type="inferred from homology"/>
<feature type="domain" description="Histone deacetylase" evidence="2">
    <location>
        <begin position="20"/>
        <end position="302"/>
    </location>
</feature>
<dbReference type="RefSeq" id="WP_097144173.1">
    <property type="nucleotide sequence ID" value="NZ_OBEA01000001.1"/>
</dbReference>
<gene>
    <name evidence="3" type="ORF">CVM39_13885</name>
    <name evidence="4" type="ORF">SAMN06297129_0380</name>
</gene>